<sequence>MALLAPCLTGLQLVADGVGVLVTDGVGVLVTDGAGVLVQRARDIVRITTGSKQLDDLLGGGMETKAITEMHGEYRTGKTQLCLTMCVTCQMPENMGGGAGKVAFVDTEGTFRPERITAIAERYQLDPTAVLDNIVDSLTSNFRNDFCGRGELADRQQKLGQMLSRLKKISEEFNVAVVVTNHLAHACTTRLSLRKGKAEQRLCKVVESPCLGKAA</sequence>
<dbReference type="GO" id="GO:0000730">
    <property type="term" value="P:DNA recombinase assembly"/>
    <property type="evidence" value="ECO:0007669"/>
    <property type="project" value="TreeGrafter"/>
</dbReference>
<evidence type="ECO:0000256" key="2">
    <source>
        <dbReference type="ARBA" id="ARBA00022840"/>
    </source>
</evidence>
<dbReference type="Gene3D" id="3.40.50.300">
    <property type="entry name" value="P-loop containing nucleotide triphosphate hydrolases"/>
    <property type="match status" value="2"/>
</dbReference>
<dbReference type="GO" id="GO:0000150">
    <property type="term" value="F:DNA strand exchange activity"/>
    <property type="evidence" value="ECO:0007669"/>
    <property type="project" value="TreeGrafter"/>
</dbReference>
<dbReference type="GO" id="GO:0005524">
    <property type="term" value="F:ATP binding"/>
    <property type="evidence" value="ECO:0007669"/>
    <property type="project" value="UniProtKB-KW"/>
</dbReference>
<dbReference type="GO" id="GO:0000794">
    <property type="term" value="C:condensed nuclear chromosome"/>
    <property type="evidence" value="ECO:0007669"/>
    <property type="project" value="TreeGrafter"/>
</dbReference>
<dbReference type="InterPro" id="IPR027417">
    <property type="entry name" value="P-loop_NTPase"/>
</dbReference>
<keyword evidence="1" id="KW-0547">Nucleotide-binding</keyword>
<dbReference type="GO" id="GO:0140664">
    <property type="term" value="F:ATP-dependent DNA damage sensor activity"/>
    <property type="evidence" value="ECO:0007669"/>
    <property type="project" value="InterPro"/>
</dbReference>
<feature type="signal peptide" evidence="3">
    <location>
        <begin position="1"/>
        <end position="19"/>
    </location>
</feature>
<accession>A0A699ZAS0</accession>
<evidence type="ECO:0000259" key="4">
    <source>
        <dbReference type="PROSITE" id="PS50162"/>
    </source>
</evidence>
<dbReference type="GO" id="GO:0070192">
    <property type="term" value="P:chromosome organization involved in meiotic cell cycle"/>
    <property type="evidence" value="ECO:0007669"/>
    <property type="project" value="TreeGrafter"/>
</dbReference>
<dbReference type="GO" id="GO:0007131">
    <property type="term" value="P:reciprocal meiotic recombination"/>
    <property type="evidence" value="ECO:0007669"/>
    <property type="project" value="TreeGrafter"/>
</dbReference>
<evidence type="ECO:0000313" key="6">
    <source>
        <dbReference type="Proteomes" id="UP000485058"/>
    </source>
</evidence>
<dbReference type="PROSITE" id="PS50162">
    <property type="entry name" value="RECA_2"/>
    <property type="match status" value="1"/>
</dbReference>
<dbReference type="EMBL" id="BLLF01000516">
    <property type="protein sequence ID" value="GFH12562.1"/>
    <property type="molecule type" value="Genomic_DNA"/>
</dbReference>
<gene>
    <name evidence="5" type="ORF">HaLaN_08274</name>
</gene>
<dbReference type="Pfam" id="PF08423">
    <property type="entry name" value="Rad51"/>
    <property type="match status" value="2"/>
</dbReference>
<dbReference type="GO" id="GO:0003690">
    <property type="term" value="F:double-stranded DNA binding"/>
    <property type="evidence" value="ECO:0007669"/>
    <property type="project" value="TreeGrafter"/>
</dbReference>
<dbReference type="GO" id="GO:0003697">
    <property type="term" value="F:single-stranded DNA binding"/>
    <property type="evidence" value="ECO:0007669"/>
    <property type="project" value="TreeGrafter"/>
</dbReference>
<protein>
    <submittedName>
        <fullName evidence="5">Meiotic recombination DMC1</fullName>
    </submittedName>
</protein>
<dbReference type="SUPFAM" id="SSF52540">
    <property type="entry name" value="P-loop containing nucleoside triphosphate hydrolases"/>
    <property type="match status" value="1"/>
</dbReference>
<dbReference type="Proteomes" id="UP000485058">
    <property type="component" value="Unassembled WGS sequence"/>
</dbReference>
<proteinExistence type="predicted"/>
<dbReference type="PANTHER" id="PTHR22942:SF30">
    <property type="entry name" value="MEIOTIC RECOMBINATION PROTEIN DMC1_LIM15 HOMOLOG"/>
    <property type="match status" value="1"/>
</dbReference>
<evidence type="ECO:0000256" key="1">
    <source>
        <dbReference type="ARBA" id="ARBA00022741"/>
    </source>
</evidence>
<feature type="domain" description="RecA family profile 1" evidence="4">
    <location>
        <begin position="43"/>
        <end position="183"/>
    </location>
</feature>
<keyword evidence="3" id="KW-0732">Signal</keyword>
<dbReference type="PANTHER" id="PTHR22942">
    <property type="entry name" value="RECA/RAD51/RADA DNA STRAND-PAIRING FAMILY MEMBER"/>
    <property type="match status" value="1"/>
</dbReference>
<reference evidence="5 6" key="1">
    <citation type="submission" date="2020-02" db="EMBL/GenBank/DDBJ databases">
        <title>Draft genome sequence of Haematococcus lacustris strain NIES-144.</title>
        <authorList>
            <person name="Morimoto D."/>
            <person name="Nakagawa S."/>
            <person name="Yoshida T."/>
            <person name="Sawayama S."/>
        </authorList>
    </citation>
    <scope>NUCLEOTIDE SEQUENCE [LARGE SCALE GENOMIC DNA]</scope>
    <source>
        <strain evidence="5 6">NIES-144</strain>
    </source>
</reference>
<evidence type="ECO:0000256" key="3">
    <source>
        <dbReference type="SAM" id="SignalP"/>
    </source>
</evidence>
<dbReference type="AlphaFoldDB" id="A0A699ZAS0"/>
<keyword evidence="6" id="KW-1185">Reference proteome</keyword>
<evidence type="ECO:0000313" key="5">
    <source>
        <dbReference type="EMBL" id="GFH12562.1"/>
    </source>
</evidence>
<organism evidence="5 6">
    <name type="scientific">Haematococcus lacustris</name>
    <name type="common">Green alga</name>
    <name type="synonym">Haematococcus pluvialis</name>
    <dbReference type="NCBI Taxonomy" id="44745"/>
    <lineage>
        <taxon>Eukaryota</taxon>
        <taxon>Viridiplantae</taxon>
        <taxon>Chlorophyta</taxon>
        <taxon>core chlorophytes</taxon>
        <taxon>Chlorophyceae</taxon>
        <taxon>CS clade</taxon>
        <taxon>Chlamydomonadales</taxon>
        <taxon>Haematococcaceae</taxon>
        <taxon>Haematococcus</taxon>
    </lineage>
</organism>
<dbReference type="InterPro" id="IPR013632">
    <property type="entry name" value="Rad51_C"/>
</dbReference>
<dbReference type="GO" id="GO:0006312">
    <property type="term" value="P:mitotic recombination"/>
    <property type="evidence" value="ECO:0007669"/>
    <property type="project" value="TreeGrafter"/>
</dbReference>
<comment type="caution">
    <text evidence="5">The sequence shown here is derived from an EMBL/GenBank/DDBJ whole genome shotgun (WGS) entry which is preliminary data.</text>
</comment>
<dbReference type="InterPro" id="IPR020588">
    <property type="entry name" value="RecA_ATP-bd"/>
</dbReference>
<name>A0A699ZAS0_HAELA</name>
<feature type="chain" id="PRO_5025628220" evidence="3">
    <location>
        <begin position="20"/>
        <end position="215"/>
    </location>
</feature>
<keyword evidence="2" id="KW-0067">ATP-binding</keyword>
<dbReference type="GO" id="GO:0042148">
    <property type="term" value="P:DNA strand invasion"/>
    <property type="evidence" value="ECO:0007669"/>
    <property type="project" value="TreeGrafter"/>
</dbReference>